<protein>
    <submittedName>
        <fullName evidence="3">Uncharacterized protein</fullName>
    </submittedName>
</protein>
<evidence type="ECO:0000256" key="2">
    <source>
        <dbReference type="SAM" id="Phobius"/>
    </source>
</evidence>
<reference evidence="3 4" key="1">
    <citation type="submission" date="2022-05" db="EMBL/GenBank/DDBJ databases">
        <title>Genome Sequencing of Bee-Associated Microbes.</title>
        <authorList>
            <person name="Dunlap C."/>
        </authorList>
    </citation>
    <scope>NUCLEOTIDE SEQUENCE [LARGE SCALE GENOMIC DNA]</scope>
    <source>
        <strain evidence="3 4">NRRL BD-083</strain>
    </source>
</reference>
<evidence type="ECO:0000313" key="3">
    <source>
        <dbReference type="EMBL" id="MCY9545357.1"/>
    </source>
</evidence>
<comment type="caution">
    <text evidence="3">The sequence shown here is derived from an EMBL/GenBank/DDBJ whole genome shotgun (WGS) entry which is preliminary data.</text>
</comment>
<name>A0ABT4EIB0_9BACI</name>
<gene>
    <name evidence="3" type="ORF">M5W82_00165</name>
</gene>
<evidence type="ECO:0000256" key="1">
    <source>
        <dbReference type="SAM" id="MobiDB-lite"/>
    </source>
</evidence>
<proteinExistence type="predicted"/>
<sequence>MKKSREAKFRSIFDMFIILIAIGVTFIFLGFLYLSDKIVITSAFICAIAISGILLVLADFINSLSKRLIYVTKKSNMIEPIFYSLRILFLIGSIFALIGLPYILSANERLDVLATGLSIITIGLTIANIAYNTATDSIDDIKYLLSSGDKQAEGAQTSKKDDDISIKEEL</sequence>
<feature type="transmembrane region" description="Helical" evidence="2">
    <location>
        <begin position="81"/>
        <end position="104"/>
    </location>
</feature>
<keyword evidence="2" id="KW-1133">Transmembrane helix</keyword>
<keyword evidence="2" id="KW-0812">Transmembrane</keyword>
<feature type="transmembrane region" description="Helical" evidence="2">
    <location>
        <begin position="40"/>
        <end position="61"/>
    </location>
</feature>
<feature type="compositionally biased region" description="Basic and acidic residues" evidence="1">
    <location>
        <begin position="158"/>
        <end position="170"/>
    </location>
</feature>
<organism evidence="3 4">
    <name type="scientific">Lysinibacillus xylanilyticus</name>
    <dbReference type="NCBI Taxonomy" id="582475"/>
    <lineage>
        <taxon>Bacteria</taxon>
        <taxon>Bacillati</taxon>
        <taxon>Bacillota</taxon>
        <taxon>Bacilli</taxon>
        <taxon>Bacillales</taxon>
        <taxon>Bacillaceae</taxon>
        <taxon>Lysinibacillus</taxon>
    </lineage>
</organism>
<feature type="transmembrane region" description="Helical" evidence="2">
    <location>
        <begin position="110"/>
        <end position="131"/>
    </location>
</feature>
<keyword evidence="4" id="KW-1185">Reference proteome</keyword>
<feature type="region of interest" description="Disordered" evidence="1">
    <location>
        <begin position="149"/>
        <end position="170"/>
    </location>
</feature>
<feature type="transmembrane region" description="Helical" evidence="2">
    <location>
        <begin position="12"/>
        <end position="34"/>
    </location>
</feature>
<evidence type="ECO:0000313" key="4">
    <source>
        <dbReference type="Proteomes" id="UP001527052"/>
    </source>
</evidence>
<dbReference type="Proteomes" id="UP001527052">
    <property type="component" value="Unassembled WGS sequence"/>
</dbReference>
<dbReference type="RefSeq" id="WP_268635624.1">
    <property type="nucleotide sequence ID" value="NZ_JAMDLZ010000001.1"/>
</dbReference>
<dbReference type="EMBL" id="JAMDLZ010000001">
    <property type="protein sequence ID" value="MCY9545357.1"/>
    <property type="molecule type" value="Genomic_DNA"/>
</dbReference>
<accession>A0ABT4EIB0</accession>
<keyword evidence="2" id="KW-0472">Membrane</keyword>